<dbReference type="JaponicusDB" id="SJAG_01501"/>
<dbReference type="PANTHER" id="PTHR11215:SF1">
    <property type="entry name" value="MYG1 EXONUCLEASE"/>
    <property type="match status" value="1"/>
</dbReference>
<dbReference type="STRING" id="402676.B6JY42"/>
<dbReference type="Proteomes" id="UP000001744">
    <property type="component" value="Unassembled WGS sequence"/>
</dbReference>
<protein>
    <submittedName>
        <fullName evidence="2">Eukaryotic protein</fullName>
    </submittedName>
</protein>
<dbReference type="HOGENOM" id="CLU_051576_0_0_1"/>
<evidence type="ECO:0000313" key="3">
    <source>
        <dbReference type="Proteomes" id="UP000001744"/>
    </source>
</evidence>
<dbReference type="RefSeq" id="XP_002172753.2">
    <property type="nucleotide sequence ID" value="XM_002172717.2"/>
</dbReference>
<dbReference type="Pfam" id="PF03690">
    <property type="entry name" value="MYG1_exonuc"/>
    <property type="match status" value="1"/>
</dbReference>
<dbReference type="GO" id="GO:0000785">
    <property type="term" value="C:chromatin"/>
    <property type="evidence" value="ECO:0007669"/>
    <property type="project" value="EnsemblFungi"/>
</dbReference>
<reference evidence="2 3" key="1">
    <citation type="journal article" date="2011" name="Science">
        <title>Comparative functional genomics of the fission yeasts.</title>
        <authorList>
            <person name="Rhind N."/>
            <person name="Chen Z."/>
            <person name="Yassour M."/>
            <person name="Thompson D.A."/>
            <person name="Haas B.J."/>
            <person name="Habib N."/>
            <person name="Wapinski I."/>
            <person name="Roy S."/>
            <person name="Lin M.F."/>
            <person name="Heiman D.I."/>
            <person name="Young S.K."/>
            <person name="Furuya K."/>
            <person name="Guo Y."/>
            <person name="Pidoux A."/>
            <person name="Chen H.M."/>
            <person name="Robbertse B."/>
            <person name="Goldberg J.M."/>
            <person name="Aoki K."/>
            <person name="Bayne E.H."/>
            <person name="Berlin A.M."/>
            <person name="Desjardins C.A."/>
            <person name="Dobbs E."/>
            <person name="Dukaj L."/>
            <person name="Fan L."/>
            <person name="FitzGerald M.G."/>
            <person name="French C."/>
            <person name="Gujja S."/>
            <person name="Hansen K."/>
            <person name="Keifenheim D."/>
            <person name="Levin J.Z."/>
            <person name="Mosher R.A."/>
            <person name="Mueller C.A."/>
            <person name="Pfiffner J."/>
            <person name="Priest M."/>
            <person name="Russ C."/>
            <person name="Smialowska A."/>
            <person name="Swoboda P."/>
            <person name="Sykes S.M."/>
            <person name="Vaughn M."/>
            <person name="Vengrova S."/>
            <person name="Yoder R."/>
            <person name="Zeng Q."/>
            <person name="Allshire R."/>
            <person name="Baulcombe D."/>
            <person name="Birren B.W."/>
            <person name="Brown W."/>
            <person name="Ekwall K."/>
            <person name="Kellis M."/>
            <person name="Leatherwood J."/>
            <person name="Levin H."/>
            <person name="Margalit H."/>
            <person name="Martienssen R."/>
            <person name="Nieduszynski C.A."/>
            <person name="Spatafora J.W."/>
            <person name="Friedman N."/>
            <person name="Dalgaard J.Z."/>
            <person name="Baumann P."/>
            <person name="Niki H."/>
            <person name="Regev A."/>
            <person name="Nusbaum C."/>
        </authorList>
    </citation>
    <scope>NUCLEOTIDE SEQUENCE [LARGE SCALE GENOMIC DNA]</scope>
    <source>
        <strain evidence="3">yFS275 / FY16936</strain>
    </source>
</reference>
<dbReference type="GO" id="GO:1901857">
    <property type="term" value="P:positive regulation of cellular respiration"/>
    <property type="evidence" value="ECO:0007669"/>
    <property type="project" value="EnsemblFungi"/>
</dbReference>
<dbReference type="eggNOG" id="KOG2948">
    <property type="taxonomic scope" value="Eukaryota"/>
</dbReference>
<evidence type="ECO:0000256" key="1">
    <source>
        <dbReference type="ARBA" id="ARBA00010105"/>
    </source>
</evidence>
<dbReference type="InterPro" id="IPR003226">
    <property type="entry name" value="MYG1_exonuclease"/>
</dbReference>
<dbReference type="VEuPathDB" id="FungiDB:SJAG_01501"/>
<accession>B6JY42</accession>
<proteinExistence type="inferred from homology"/>
<evidence type="ECO:0000313" key="2">
    <source>
        <dbReference type="EMBL" id="EEB06460.2"/>
    </source>
</evidence>
<comment type="similarity">
    <text evidence="1">Belongs to the MYG1 family.</text>
</comment>
<keyword evidence="3" id="KW-1185">Reference proteome</keyword>
<dbReference type="EMBL" id="KE651168">
    <property type="protein sequence ID" value="EEB06460.2"/>
    <property type="molecule type" value="Genomic_DNA"/>
</dbReference>
<dbReference type="GeneID" id="7048686"/>
<dbReference type="GO" id="GO:0005634">
    <property type="term" value="C:nucleus"/>
    <property type="evidence" value="ECO:0000318"/>
    <property type="project" value="GO_Central"/>
</dbReference>
<sequence>MRQLPLQNLISKICVLPFSRRFRMSSQKRIATHSGKFHADESLAVYMLRCLEEYRDAKVIRTRDLELIDSCDIAVDVGGKFDGVKYFDHHQREFNDTFSPDYKTKLSSAGLVYKYFGKRVITSILPSAPITESQLDLLHVKIYREFIEGLDADDNGISPYPAELKPAFRSSLSLPGMVSMLFPEWNSDKQDDDAIYEQFMKASRMMGHWFEAAVKYYTLSWLPAKSIVESAVNEAGSSPIIVFQKSCPWKSHLFEIEEEKNIVGQFKYALYSDGKNWRIQAVSISPDSFVSRLPLPEPWRGVRDDALSKLTGIPGCIFVHASGFIGGNATYEGVLEMAKKALNFQ</sequence>
<name>B6JY42_SCHJY</name>
<dbReference type="OrthoDB" id="10265310at2759"/>
<gene>
    <name evidence="2" type="ORF">SJAG_01501</name>
</gene>
<dbReference type="OMA" id="FHCDEVV"/>
<dbReference type="PANTHER" id="PTHR11215">
    <property type="entry name" value="METAL DEPENDENT HYDROLASE - RELATED"/>
    <property type="match status" value="1"/>
</dbReference>
<dbReference type="AlphaFoldDB" id="B6JY42"/>
<organism evidence="2 3">
    <name type="scientific">Schizosaccharomyces japonicus (strain yFS275 / FY16936)</name>
    <name type="common">Fission yeast</name>
    <dbReference type="NCBI Taxonomy" id="402676"/>
    <lineage>
        <taxon>Eukaryota</taxon>
        <taxon>Fungi</taxon>
        <taxon>Dikarya</taxon>
        <taxon>Ascomycota</taxon>
        <taxon>Taphrinomycotina</taxon>
        <taxon>Schizosaccharomycetes</taxon>
        <taxon>Schizosaccharomycetales</taxon>
        <taxon>Schizosaccharomycetaceae</taxon>
        <taxon>Schizosaccharomyces</taxon>
    </lineage>
</organism>
<dbReference type="GO" id="GO:0005737">
    <property type="term" value="C:cytoplasm"/>
    <property type="evidence" value="ECO:0000318"/>
    <property type="project" value="GO_Central"/>
</dbReference>